<reference evidence="4" key="1">
    <citation type="submission" date="2018-02" db="EMBL/GenBank/DDBJ databases">
        <authorList>
            <person name="Cohen D.B."/>
            <person name="Kent A.D."/>
        </authorList>
    </citation>
    <scope>NUCLEOTIDE SEQUENCE [LARGE SCALE GENOMIC DNA]</scope>
</reference>
<feature type="transmembrane region" description="Helical" evidence="2">
    <location>
        <begin position="14"/>
        <end position="32"/>
    </location>
</feature>
<feature type="coiled-coil region" evidence="1">
    <location>
        <begin position="45"/>
        <end position="98"/>
    </location>
</feature>
<keyword evidence="2" id="KW-0812">Transmembrane</keyword>
<keyword evidence="1" id="KW-0175">Coiled coil</keyword>
<evidence type="ECO:0000313" key="3">
    <source>
        <dbReference type="EMBL" id="AVO23034.1"/>
    </source>
</evidence>
<proteinExistence type="predicted"/>
<organism evidence="3 4">
    <name type="scientific">Bacillus phage Anath</name>
    <dbReference type="NCBI Taxonomy" id="2108114"/>
    <lineage>
        <taxon>Viruses</taxon>
        <taxon>Duplodnaviria</taxon>
        <taxon>Heunggongvirae</taxon>
        <taxon>Uroviricota</taxon>
        <taxon>Caudoviricetes</taxon>
        <taxon>Ehrlichviridae</taxon>
        <taxon>Anathvirus</taxon>
        <taxon>Anathvirus anath</taxon>
    </lineage>
</organism>
<dbReference type="EMBL" id="MG983742">
    <property type="protein sequence ID" value="AVO23034.1"/>
    <property type="molecule type" value="Genomic_DNA"/>
</dbReference>
<keyword evidence="2" id="KW-1133">Transmembrane helix</keyword>
<evidence type="ECO:0000313" key="4">
    <source>
        <dbReference type="Proteomes" id="UP000241367"/>
    </source>
</evidence>
<evidence type="ECO:0000256" key="1">
    <source>
        <dbReference type="SAM" id="Coils"/>
    </source>
</evidence>
<dbReference type="Proteomes" id="UP000241367">
    <property type="component" value="Segment"/>
</dbReference>
<sequence>MGIAELIEVAKSEVVFAVLFIISLIAVGKWVVEFIQSVREENSTREDQLLELHEKQAEKSAVREEKLMVHLERTTDQLERMTDTQVQMQESMGKLEQKIDQGLTEVWKELGGKVDKSPPQ</sequence>
<keyword evidence="2" id="KW-0472">Membrane</keyword>
<keyword evidence="4" id="KW-1185">Reference proteome</keyword>
<accession>A0A2P1JUM4</accession>
<protein>
    <submittedName>
        <fullName evidence="3">Uncharacterized protein</fullName>
    </submittedName>
</protein>
<evidence type="ECO:0000256" key="2">
    <source>
        <dbReference type="SAM" id="Phobius"/>
    </source>
</evidence>
<name>A0A2P1JUM4_9CAUD</name>